<dbReference type="Proteomes" id="UP000635983">
    <property type="component" value="Unassembled WGS sequence"/>
</dbReference>
<dbReference type="InterPro" id="IPR008949">
    <property type="entry name" value="Isoprenoid_synthase_dom_sf"/>
</dbReference>
<dbReference type="AlphaFoldDB" id="A0A917PSG5"/>
<name>A0A917PSG5_9PSED</name>
<keyword evidence="4" id="KW-0479">Metal-binding</keyword>
<dbReference type="RefSeq" id="WP_188982423.1">
    <property type="nucleotide sequence ID" value="NZ_BMPO01000003.1"/>
</dbReference>
<reference evidence="8" key="2">
    <citation type="submission" date="2020-09" db="EMBL/GenBank/DDBJ databases">
        <authorList>
            <person name="Sun Q."/>
            <person name="Ohkuma M."/>
        </authorList>
    </citation>
    <scope>NUCLEOTIDE SEQUENCE</scope>
    <source>
        <strain evidence="8">JCM 30078</strain>
    </source>
</reference>
<dbReference type="PROSITE" id="PS00444">
    <property type="entry name" value="POLYPRENYL_SYNTHASE_2"/>
    <property type="match status" value="1"/>
</dbReference>
<accession>A0A917PSG5</accession>
<organism evidence="8 9">
    <name type="scientific">Pseudomonas matsuisoli</name>
    <dbReference type="NCBI Taxonomy" id="1515666"/>
    <lineage>
        <taxon>Bacteria</taxon>
        <taxon>Pseudomonadati</taxon>
        <taxon>Pseudomonadota</taxon>
        <taxon>Gammaproteobacteria</taxon>
        <taxon>Pseudomonadales</taxon>
        <taxon>Pseudomonadaceae</taxon>
        <taxon>Pseudomonas</taxon>
    </lineage>
</organism>
<sequence length="296" mass="32002">MTTLVSAVAAPDLVGSLRHTLNKRLEEVLPSPADDRDLVCLAMRESTLAPGKRIRPMLMILAARDLGYDGSELFDLGCAVEMIHSASLILDDMPCMDNAALRRGRPTIHRHFGEDVAVLAAVALLSHAFRVVASLPNVAPPLRNRLVASLADVVGTQGLVRGQYKDLREGNGARRAEDIIDTNELKTGVLFGTALEIAGLVAGASDEVRQSLRNFAVELGQAFQLYDDLQDRRDSSSTGKDTCKDDGKSTLLALLGTDEVRRRLHAHMNAANAELTHVYGPGNTISQYLGTLFHIA</sequence>
<keyword evidence="6" id="KW-0414">Isoprene biosynthesis</keyword>
<comment type="caution">
    <text evidence="8">The sequence shown here is derived from an EMBL/GenBank/DDBJ whole genome shotgun (WGS) entry which is preliminary data.</text>
</comment>
<dbReference type="CDD" id="cd00685">
    <property type="entry name" value="Trans_IPPS_HT"/>
    <property type="match status" value="1"/>
</dbReference>
<comment type="similarity">
    <text evidence="2 7">Belongs to the FPP/GGPP synthase family.</text>
</comment>
<evidence type="ECO:0000256" key="2">
    <source>
        <dbReference type="ARBA" id="ARBA00006706"/>
    </source>
</evidence>
<evidence type="ECO:0000256" key="1">
    <source>
        <dbReference type="ARBA" id="ARBA00001946"/>
    </source>
</evidence>
<comment type="cofactor">
    <cofactor evidence="1">
        <name>Mg(2+)</name>
        <dbReference type="ChEBI" id="CHEBI:18420"/>
    </cofactor>
</comment>
<keyword evidence="3 7" id="KW-0808">Transferase</keyword>
<dbReference type="InterPro" id="IPR033749">
    <property type="entry name" value="Polyprenyl_synt_CS"/>
</dbReference>
<gene>
    <name evidence="8" type="ORF">GCM10009304_13710</name>
</gene>
<dbReference type="InterPro" id="IPR000092">
    <property type="entry name" value="Polyprenyl_synt"/>
</dbReference>
<dbReference type="Gene3D" id="1.10.600.10">
    <property type="entry name" value="Farnesyl Diphosphate Synthase"/>
    <property type="match status" value="1"/>
</dbReference>
<dbReference type="SUPFAM" id="SSF48576">
    <property type="entry name" value="Terpenoid synthases"/>
    <property type="match status" value="1"/>
</dbReference>
<dbReference type="GO" id="GO:0004659">
    <property type="term" value="F:prenyltransferase activity"/>
    <property type="evidence" value="ECO:0007669"/>
    <property type="project" value="InterPro"/>
</dbReference>
<evidence type="ECO:0000256" key="6">
    <source>
        <dbReference type="ARBA" id="ARBA00023229"/>
    </source>
</evidence>
<evidence type="ECO:0000256" key="3">
    <source>
        <dbReference type="ARBA" id="ARBA00022679"/>
    </source>
</evidence>
<proteinExistence type="inferred from homology"/>
<evidence type="ECO:0000256" key="5">
    <source>
        <dbReference type="ARBA" id="ARBA00022842"/>
    </source>
</evidence>
<dbReference type="PANTHER" id="PTHR43281:SF1">
    <property type="entry name" value="FARNESYL DIPHOSPHATE SYNTHASE"/>
    <property type="match status" value="1"/>
</dbReference>
<evidence type="ECO:0000256" key="4">
    <source>
        <dbReference type="ARBA" id="ARBA00022723"/>
    </source>
</evidence>
<evidence type="ECO:0000256" key="7">
    <source>
        <dbReference type="RuleBase" id="RU004466"/>
    </source>
</evidence>
<evidence type="ECO:0000313" key="9">
    <source>
        <dbReference type="Proteomes" id="UP000635983"/>
    </source>
</evidence>
<dbReference type="EMBL" id="BMPO01000003">
    <property type="protein sequence ID" value="GGJ89381.1"/>
    <property type="molecule type" value="Genomic_DNA"/>
</dbReference>
<dbReference type="PROSITE" id="PS00723">
    <property type="entry name" value="POLYPRENYL_SYNTHASE_1"/>
    <property type="match status" value="1"/>
</dbReference>
<keyword evidence="5" id="KW-0460">Magnesium</keyword>
<keyword evidence="9" id="KW-1185">Reference proteome</keyword>
<evidence type="ECO:0000313" key="8">
    <source>
        <dbReference type="EMBL" id="GGJ89381.1"/>
    </source>
</evidence>
<dbReference type="SFLD" id="SFLDG01017">
    <property type="entry name" value="Polyprenyl_Transferase_Like"/>
    <property type="match status" value="1"/>
</dbReference>
<dbReference type="SFLD" id="SFLDS00005">
    <property type="entry name" value="Isoprenoid_Synthase_Type_I"/>
    <property type="match status" value="1"/>
</dbReference>
<dbReference type="PANTHER" id="PTHR43281">
    <property type="entry name" value="FARNESYL DIPHOSPHATE SYNTHASE"/>
    <property type="match status" value="1"/>
</dbReference>
<dbReference type="Pfam" id="PF00348">
    <property type="entry name" value="polyprenyl_synt"/>
    <property type="match status" value="1"/>
</dbReference>
<dbReference type="FunFam" id="1.10.600.10:FF:000001">
    <property type="entry name" value="Geranylgeranyl diphosphate synthase"/>
    <property type="match status" value="1"/>
</dbReference>
<dbReference type="GO" id="GO:0046872">
    <property type="term" value="F:metal ion binding"/>
    <property type="evidence" value="ECO:0007669"/>
    <property type="project" value="UniProtKB-KW"/>
</dbReference>
<dbReference type="GO" id="GO:0008654">
    <property type="term" value="P:phospholipid biosynthetic process"/>
    <property type="evidence" value="ECO:0007669"/>
    <property type="project" value="UniProtKB-ARBA"/>
</dbReference>
<dbReference type="GO" id="GO:0016114">
    <property type="term" value="P:terpenoid biosynthetic process"/>
    <property type="evidence" value="ECO:0007669"/>
    <property type="project" value="UniProtKB-ARBA"/>
</dbReference>
<protein>
    <submittedName>
        <fullName evidence="8">(2E,6E)-farnesyl diphosphate synthase</fullName>
    </submittedName>
</protein>
<reference evidence="8" key="1">
    <citation type="journal article" date="2014" name="Int. J. Syst. Evol. Microbiol.">
        <title>Complete genome sequence of Corynebacterium casei LMG S-19264T (=DSM 44701T), isolated from a smear-ripened cheese.</title>
        <authorList>
            <consortium name="US DOE Joint Genome Institute (JGI-PGF)"/>
            <person name="Walter F."/>
            <person name="Albersmeier A."/>
            <person name="Kalinowski J."/>
            <person name="Ruckert C."/>
        </authorList>
    </citation>
    <scope>NUCLEOTIDE SEQUENCE</scope>
    <source>
        <strain evidence="8">JCM 30078</strain>
    </source>
</reference>